<reference evidence="2" key="1">
    <citation type="submission" date="2022-05" db="EMBL/GenBank/DDBJ databases">
        <title>The Musa troglodytarum L. genome provides insights into the mechanism of non-climacteric behaviour and enrichment of carotenoids.</title>
        <authorList>
            <person name="Wang J."/>
        </authorList>
    </citation>
    <scope>NUCLEOTIDE SEQUENCE</scope>
    <source>
        <tissue evidence="2">Leaf</tissue>
    </source>
</reference>
<feature type="region of interest" description="Disordered" evidence="1">
    <location>
        <begin position="20"/>
        <end position="69"/>
    </location>
</feature>
<evidence type="ECO:0000256" key="1">
    <source>
        <dbReference type="SAM" id="MobiDB-lite"/>
    </source>
</evidence>
<feature type="non-terminal residue" evidence="2">
    <location>
        <position position="1"/>
    </location>
</feature>
<sequence length="99" mass="10931">RFHLVRDLSSLVIRVGSPRTANATAGGNATFPIRKPSRLSSPRHGSRLGDQRSPELSGRKQSVSRNPVQCGCPAFPWPEKANHEARAFPNFVRSELLSR</sequence>
<dbReference type="Proteomes" id="UP001055439">
    <property type="component" value="Chromosome 8"/>
</dbReference>
<evidence type="ECO:0000313" key="2">
    <source>
        <dbReference type="EMBL" id="URE40101.1"/>
    </source>
</evidence>
<accession>A0A9E7L4C1</accession>
<dbReference type="EMBL" id="CP097510">
    <property type="protein sequence ID" value="URE40101.1"/>
    <property type="molecule type" value="Genomic_DNA"/>
</dbReference>
<keyword evidence="3" id="KW-1185">Reference proteome</keyword>
<proteinExistence type="predicted"/>
<dbReference type="AlphaFoldDB" id="A0A9E7L4C1"/>
<gene>
    <name evidence="2" type="ORF">MUK42_17759</name>
</gene>
<feature type="compositionally biased region" description="Low complexity" evidence="1">
    <location>
        <begin position="20"/>
        <end position="30"/>
    </location>
</feature>
<protein>
    <submittedName>
        <fullName evidence="2">Uncharacterized protein</fullName>
    </submittedName>
</protein>
<evidence type="ECO:0000313" key="3">
    <source>
        <dbReference type="Proteomes" id="UP001055439"/>
    </source>
</evidence>
<organism evidence="2 3">
    <name type="scientific">Musa troglodytarum</name>
    <name type="common">fe'i banana</name>
    <dbReference type="NCBI Taxonomy" id="320322"/>
    <lineage>
        <taxon>Eukaryota</taxon>
        <taxon>Viridiplantae</taxon>
        <taxon>Streptophyta</taxon>
        <taxon>Embryophyta</taxon>
        <taxon>Tracheophyta</taxon>
        <taxon>Spermatophyta</taxon>
        <taxon>Magnoliopsida</taxon>
        <taxon>Liliopsida</taxon>
        <taxon>Zingiberales</taxon>
        <taxon>Musaceae</taxon>
        <taxon>Musa</taxon>
    </lineage>
</organism>
<dbReference type="OrthoDB" id="10527018at2759"/>
<name>A0A9E7L4C1_9LILI</name>